<evidence type="ECO:0000313" key="1">
    <source>
        <dbReference type="EMBL" id="RZC33134.1"/>
    </source>
</evidence>
<evidence type="ECO:0000313" key="2">
    <source>
        <dbReference type="Proteomes" id="UP000292052"/>
    </source>
</evidence>
<accession>A0A482VKD2</accession>
<dbReference type="OrthoDB" id="6610762at2759"/>
<feature type="non-terminal residue" evidence="1">
    <location>
        <position position="200"/>
    </location>
</feature>
<proteinExistence type="predicted"/>
<dbReference type="Pfam" id="PF15139">
    <property type="entry name" value="CFAP95"/>
    <property type="match status" value="1"/>
</dbReference>
<dbReference type="EMBL" id="QDEB01091634">
    <property type="protein sequence ID" value="RZC33134.1"/>
    <property type="molecule type" value="Genomic_DNA"/>
</dbReference>
<keyword evidence="2" id="KW-1185">Reference proteome</keyword>
<name>A0A482VKD2_ASBVE</name>
<organism evidence="1 2">
    <name type="scientific">Asbolus verrucosus</name>
    <name type="common">Desert ironclad beetle</name>
    <dbReference type="NCBI Taxonomy" id="1661398"/>
    <lineage>
        <taxon>Eukaryota</taxon>
        <taxon>Metazoa</taxon>
        <taxon>Ecdysozoa</taxon>
        <taxon>Arthropoda</taxon>
        <taxon>Hexapoda</taxon>
        <taxon>Insecta</taxon>
        <taxon>Pterygota</taxon>
        <taxon>Neoptera</taxon>
        <taxon>Endopterygota</taxon>
        <taxon>Coleoptera</taxon>
        <taxon>Polyphaga</taxon>
        <taxon>Cucujiformia</taxon>
        <taxon>Tenebrionidae</taxon>
        <taxon>Pimeliinae</taxon>
        <taxon>Asbolus</taxon>
    </lineage>
</organism>
<reference evidence="1 2" key="1">
    <citation type="submission" date="2017-03" db="EMBL/GenBank/DDBJ databases">
        <title>Genome of the blue death feigning beetle - Asbolus verrucosus.</title>
        <authorList>
            <person name="Rider S.D."/>
        </authorList>
    </citation>
    <scope>NUCLEOTIDE SEQUENCE [LARGE SCALE GENOMIC DNA]</scope>
    <source>
        <strain evidence="1">Butters</strain>
        <tissue evidence="1">Head and leg muscle</tissue>
    </source>
</reference>
<dbReference type="AlphaFoldDB" id="A0A482VKD2"/>
<comment type="caution">
    <text evidence="1">The sequence shown here is derived from an EMBL/GenBank/DDBJ whole genome shotgun (WGS) entry which is preliminary data.</text>
</comment>
<dbReference type="InterPro" id="IPR027905">
    <property type="entry name" value="CFAP95"/>
</dbReference>
<gene>
    <name evidence="1" type="ORF">BDFB_004826</name>
</gene>
<protein>
    <submittedName>
        <fullName evidence="1">Uncharacterized protein</fullName>
    </submittedName>
</protein>
<dbReference type="Proteomes" id="UP000292052">
    <property type="component" value="Unassembled WGS sequence"/>
</dbReference>
<sequence length="200" mass="23754">LEAPERGPVHSRRPKILYTKNSYSEGVKYRRWQELLEYKPIDVNPFCHDGKVNQFLSHYNRLGTRHDGIYSTTTRDMLEQVLIKNRMTPEKLMTNYYTYNDNAECLTAYEDGGCPIPCANEFLSTMKHSYQVPRPYVMQRLAFPKIPFLQNRKFKQEEPYTSPTKFYGENYYKDTCQLQKYKGRRWVSYNPCTGNYTDST</sequence>
<feature type="non-terminal residue" evidence="1">
    <location>
        <position position="1"/>
    </location>
</feature>